<name>A0A5E4QFS9_9NEOP</name>
<proteinExistence type="predicted"/>
<protein>
    <submittedName>
        <fullName evidence="1">Uncharacterized protein</fullName>
    </submittedName>
</protein>
<sequence length="91" mass="10816">MRVREENLSLDRSLLRHERVSPSRGRLDYFVEGCGCVHSIHDLFEFCIHLDLLQRWQSLSEGNVITLEYIYLVFPTQWVLCHMIIDQLIVL</sequence>
<organism evidence="1 2">
    <name type="scientific">Leptidea sinapis</name>
    <dbReference type="NCBI Taxonomy" id="189913"/>
    <lineage>
        <taxon>Eukaryota</taxon>
        <taxon>Metazoa</taxon>
        <taxon>Ecdysozoa</taxon>
        <taxon>Arthropoda</taxon>
        <taxon>Hexapoda</taxon>
        <taxon>Insecta</taxon>
        <taxon>Pterygota</taxon>
        <taxon>Neoptera</taxon>
        <taxon>Endopterygota</taxon>
        <taxon>Lepidoptera</taxon>
        <taxon>Glossata</taxon>
        <taxon>Ditrysia</taxon>
        <taxon>Papilionoidea</taxon>
        <taxon>Pieridae</taxon>
        <taxon>Dismorphiinae</taxon>
        <taxon>Leptidea</taxon>
    </lineage>
</organism>
<dbReference type="Proteomes" id="UP000324832">
    <property type="component" value="Unassembled WGS sequence"/>
</dbReference>
<accession>A0A5E4QFS9</accession>
<keyword evidence="2" id="KW-1185">Reference proteome</keyword>
<dbReference type="AlphaFoldDB" id="A0A5E4QFS9"/>
<evidence type="ECO:0000313" key="1">
    <source>
        <dbReference type="EMBL" id="VVC97149.1"/>
    </source>
</evidence>
<reference evidence="1 2" key="1">
    <citation type="submission" date="2017-07" db="EMBL/GenBank/DDBJ databases">
        <authorList>
            <person name="Talla V."/>
            <person name="Backstrom N."/>
        </authorList>
    </citation>
    <scope>NUCLEOTIDE SEQUENCE [LARGE SCALE GENOMIC DNA]</scope>
</reference>
<dbReference type="EMBL" id="FZQP02003035">
    <property type="protein sequence ID" value="VVC97149.1"/>
    <property type="molecule type" value="Genomic_DNA"/>
</dbReference>
<evidence type="ECO:0000313" key="2">
    <source>
        <dbReference type="Proteomes" id="UP000324832"/>
    </source>
</evidence>
<gene>
    <name evidence="1" type="ORF">LSINAPIS_LOCUS8506</name>
</gene>